<reference evidence="4" key="2">
    <citation type="submission" date="2024-02" db="EMBL/GenBank/DDBJ databases">
        <authorList>
            <person name="Hu B."/>
        </authorList>
    </citation>
    <scope>NUCLEOTIDE SEQUENCE</scope>
    <source>
        <strain evidence="4">1A/Kenya/BAT2584/2015</strain>
    </source>
</reference>
<reference evidence="4" key="1">
    <citation type="journal article" date="2024" name="Microbiome">
        <title>Substantial viral diversity in bats and rodents from East Africa: insights into evolution, recombination, and cocirculation.</title>
        <authorList>
            <person name="Wang D."/>
            <person name="Yang X."/>
            <person name="Ren Z."/>
            <person name="Hu B."/>
            <person name="Zhao H."/>
            <person name="Yang K."/>
            <person name="Shi P."/>
            <person name="Zhang Z."/>
            <person name="Feng Q."/>
            <person name="Nawenja C.V."/>
            <person name="Obanda V."/>
            <person name="Robert K."/>
            <person name="Nalikka B."/>
            <person name="Waruhiu C.N."/>
            <person name="Ochola G.O."/>
            <person name="Onyuok S.O."/>
            <person name="Ochieng H."/>
            <person name="Li B."/>
            <person name="Zhu Y."/>
            <person name="Si H."/>
            <person name="Yin J."/>
            <person name="Kristiansen K."/>
            <person name="Jin X."/>
            <person name="Xu X."/>
            <person name="Xiao M."/>
            <person name="Agwanda B."/>
            <person name="Ommeh S."/>
            <person name="Li J."/>
            <person name="Shi Z.L."/>
        </authorList>
    </citation>
    <scope>NUCLEOTIDE SEQUENCE</scope>
    <source>
        <strain evidence="4">1A/Kenya/BAT2584/2015</strain>
    </source>
</reference>
<dbReference type="GO" id="GO:0019028">
    <property type="term" value="C:viral capsid"/>
    <property type="evidence" value="ECO:0007669"/>
    <property type="project" value="UniProtKB-KW"/>
</dbReference>
<keyword evidence="2" id="KW-1048">Host nucleus</keyword>
<proteinExistence type="predicted"/>
<evidence type="ECO:0000256" key="3">
    <source>
        <dbReference type="ARBA" id="ARBA00022844"/>
    </source>
</evidence>
<organism evidence="4">
    <name type="scientific">Cardioderma bat herpesvirus</name>
    <dbReference type="NCBI Taxonomy" id="3141914"/>
    <lineage>
        <taxon>Viruses</taxon>
        <taxon>Duplodnaviria</taxon>
        <taxon>Heunggongvirae</taxon>
        <taxon>Peploviricota</taxon>
        <taxon>Herviviricetes</taxon>
        <taxon>Herpesvirales</taxon>
    </lineage>
</organism>
<keyword evidence="1" id="KW-0167">Capsid protein</keyword>
<evidence type="ECO:0000256" key="1">
    <source>
        <dbReference type="ARBA" id="ARBA00022561"/>
    </source>
</evidence>
<dbReference type="Pfam" id="PF03327">
    <property type="entry name" value="Herpes_VP19C"/>
    <property type="match status" value="1"/>
</dbReference>
<dbReference type="GO" id="GO:0003677">
    <property type="term" value="F:DNA binding"/>
    <property type="evidence" value="ECO:0007669"/>
    <property type="project" value="InterPro"/>
</dbReference>
<evidence type="ECO:0000256" key="2">
    <source>
        <dbReference type="ARBA" id="ARBA00022562"/>
    </source>
</evidence>
<keyword evidence="3" id="KW-0946">Virion</keyword>
<evidence type="ECO:0000313" key="4">
    <source>
        <dbReference type="EMBL" id="XBH23679.1"/>
    </source>
</evidence>
<protein>
    <submittedName>
        <fullName evidence="4">Capsid triplex subunit 1</fullName>
    </submittedName>
</protein>
<dbReference type="InterPro" id="IPR004999">
    <property type="entry name" value="Herpes_1"/>
</dbReference>
<sequence>MAADSATTKKRSLDEVKDIPASNRAAKLRKVEDSLIAHYIYAADHKAVFGRFFVQEDLLPLEGDALGSLMFRFNTGAETPQHVVFSLFLLARRCDNVSASTKNTLESVYRGSTVKAVMAWMDMALNDIHRTLCIVGCLNYMSPGITTMITCVMQGNAYNDLKTKIYSLPVPREMYLKLSDEESDDMIAQVYFVIIYGYNNGEIRPSVFMLVTSATHTGTVLNFCRHRFSVERLYYLDAFITRPLNARSCFGYIRRVGWCKFGDIRNGVVSHKTAQIPVVHLGNFCTDLGPALEFS</sequence>
<dbReference type="EMBL" id="PP711848">
    <property type="protein sequence ID" value="XBH23679.1"/>
    <property type="molecule type" value="Genomic_DNA"/>
</dbReference>
<name>A0AAU7E011_9VIRU</name>
<accession>A0AAU7E011</accession>
<dbReference type="GO" id="GO:0019069">
    <property type="term" value="P:viral capsid assembly"/>
    <property type="evidence" value="ECO:0007669"/>
    <property type="project" value="InterPro"/>
</dbReference>